<dbReference type="PROSITE" id="PS51257">
    <property type="entry name" value="PROKAR_LIPOPROTEIN"/>
    <property type="match status" value="1"/>
</dbReference>
<reference evidence="1" key="1">
    <citation type="journal article" date="2020" name="mSystems">
        <title>Genome- and Community-Level Interaction Insights into Carbon Utilization and Element Cycling Functions of Hydrothermarchaeota in Hydrothermal Sediment.</title>
        <authorList>
            <person name="Zhou Z."/>
            <person name="Liu Y."/>
            <person name="Xu W."/>
            <person name="Pan J."/>
            <person name="Luo Z.H."/>
            <person name="Li M."/>
        </authorList>
    </citation>
    <scope>NUCLEOTIDE SEQUENCE [LARGE SCALE GENOMIC DNA]</scope>
    <source>
        <strain evidence="1">SpSt-82</strain>
    </source>
</reference>
<protein>
    <submittedName>
        <fullName evidence="1">Uncharacterized protein</fullName>
    </submittedName>
</protein>
<sequence length="117" mass="12436">MKKVSSLVLLVMAGALVLIASLLVMGCGGTAQPPAQTSAPMACSLRVISSCPLCFGNVYVNGFPTGEYLIAWGSVTIHNVPCGQTVSVYMIDENGFVSHTEYVRVTGPDTLVNFTYW</sequence>
<dbReference type="AlphaFoldDB" id="A0A7V4WKB7"/>
<dbReference type="EMBL" id="DTIY01000001">
    <property type="protein sequence ID" value="HGY38193.1"/>
    <property type="molecule type" value="Genomic_DNA"/>
</dbReference>
<name>A0A7V4WKB7_9BACT</name>
<accession>A0A7V4WKB7</accession>
<proteinExistence type="predicted"/>
<evidence type="ECO:0000313" key="1">
    <source>
        <dbReference type="EMBL" id="HGY38193.1"/>
    </source>
</evidence>
<organism evidence="1">
    <name type="scientific">Candidatus Caldatribacterium saccharofermentans</name>
    <dbReference type="NCBI Taxonomy" id="1454753"/>
    <lineage>
        <taxon>Bacteria</taxon>
        <taxon>Pseudomonadati</taxon>
        <taxon>Atribacterota</taxon>
        <taxon>Atribacteria</taxon>
        <taxon>Atribacterales</taxon>
        <taxon>Candidatus Caldatribacteriaceae</taxon>
        <taxon>Candidatus Caldatribacterium</taxon>
    </lineage>
</organism>
<comment type="caution">
    <text evidence="1">The sequence shown here is derived from an EMBL/GenBank/DDBJ whole genome shotgun (WGS) entry which is preliminary data.</text>
</comment>
<gene>
    <name evidence="1" type="ORF">ENW11_00030</name>
</gene>